<accession>A0ABN0WVY5</accession>
<dbReference type="PANTHER" id="PTHR23159:SF60">
    <property type="entry name" value="SPINDLE ASSEMBLY ABNORMAL PROTEIN 4"/>
    <property type="match status" value="1"/>
</dbReference>
<reference evidence="3 4" key="1">
    <citation type="journal article" date="2019" name="Int. J. Syst. Evol. Microbiol.">
        <title>The Global Catalogue of Microorganisms (GCM) 10K type strain sequencing project: providing services to taxonomists for standard genome sequencing and annotation.</title>
        <authorList>
            <consortium name="The Broad Institute Genomics Platform"/>
            <consortium name="The Broad Institute Genome Sequencing Center for Infectious Disease"/>
            <person name="Wu L."/>
            <person name="Ma J."/>
        </authorList>
    </citation>
    <scope>NUCLEOTIDE SEQUENCE [LARGE SCALE GENOMIC DNA]</scope>
    <source>
        <strain evidence="3 4">JCM 3146</strain>
    </source>
</reference>
<keyword evidence="1" id="KW-0175">Coiled coil</keyword>
<name>A0ABN0WVY5_9ACTN</name>
<comment type="caution">
    <text evidence="3">The sequence shown here is derived from an EMBL/GenBank/DDBJ whole genome shotgun (WGS) entry which is preliminary data.</text>
</comment>
<dbReference type="EMBL" id="BAAABM010000037">
    <property type="protein sequence ID" value="GAA0347909.1"/>
    <property type="molecule type" value="Genomic_DNA"/>
</dbReference>
<feature type="compositionally biased region" description="Low complexity" evidence="2">
    <location>
        <begin position="42"/>
        <end position="54"/>
    </location>
</feature>
<dbReference type="Proteomes" id="UP001501822">
    <property type="component" value="Unassembled WGS sequence"/>
</dbReference>
<dbReference type="PANTHER" id="PTHR23159">
    <property type="entry name" value="CENTROSOMAL PROTEIN 2"/>
    <property type="match status" value="1"/>
</dbReference>
<feature type="region of interest" description="Disordered" evidence="2">
    <location>
        <begin position="39"/>
        <end position="59"/>
    </location>
</feature>
<evidence type="ECO:0000256" key="2">
    <source>
        <dbReference type="SAM" id="MobiDB-lite"/>
    </source>
</evidence>
<organism evidence="3 4">
    <name type="scientific">Actinoallomurus spadix</name>
    <dbReference type="NCBI Taxonomy" id="79912"/>
    <lineage>
        <taxon>Bacteria</taxon>
        <taxon>Bacillati</taxon>
        <taxon>Actinomycetota</taxon>
        <taxon>Actinomycetes</taxon>
        <taxon>Streptosporangiales</taxon>
        <taxon>Thermomonosporaceae</taxon>
        <taxon>Actinoallomurus</taxon>
    </lineage>
</organism>
<feature type="region of interest" description="Disordered" evidence="2">
    <location>
        <begin position="1"/>
        <end position="22"/>
    </location>
</feature>
<evidence type="ECO:0000313" key="3">
    <source>
        <dbReference type="EMBL" id="GAA0347909.1"/>
    </source>
</evidence>
<dbReference type="RefSeq" id="WP_252801332.1">
    <property type="nucleotide sequence ID" value="NZ_BAAABM010000037.1"/>
</dbReference>
<gene>
    <name evidence="3" type="ORF">GCM10010151_42030</name>
</gene>
<evidence type="ECO:0000313" key="4">
    <source>
        <dbReference type="Proteomes" id="UP001501822"/>
    </source>
</evidence>
<evidence type="ECO:0000256" key="1">
    <source>
        <dbReference type="SAM" id="Coils"/>
    </source>
</evidence>
<feature type="coiled-coil region" evidence="1">
    <location>
        <begin position="889"/>
        <end position="942"/>
    </location>
</feature>
<protein>
    <submittedName>
        <fullName evidence="3">Uncharacterized protein</fullName>
    </submittedName>
</protein>
<keyword evidence="4" id="KW-1185">Reference proteome</keyword>
<sequence length="1189" mass="124288">MANRRDLTIGIDGDPRGLDRAFGDATAKARTFDRELERLERQQAAQERASSRAAEAVRKLGTEEEKAALQARKMGSQVEAASDRAERAQKRAEAAAKAYERGLISEAAAAAAAARAAKALEQAEIRAAEAQLAGREAAERIARAHREAHRAAQEQAEQERQLARDAVLASAAQRLASLKAAGAVKEHNAVIQSLRGTFGDVEKIGGTAFREIEQVTTKATSAVDDFTKNISVLGKSGPAVLGPLAVAIQLLPTLATAAGGAMALGLGGALSLIAIKAQAGNADVRNAFGDTANYINRQFQHISAPFHDVLLHMAKDAETAFDGLSPALEGAFSDMAPSIDDFAAKLAVGLQELDPAISSIGRAFSQTLDDLGPEMGTILHNISAGVESIMNGVAANPGALTKFVVFFSDLVRYAGAAIGFMIRFADVFNTIFKIANMFVFGPLGMLIGGFHDIAKAFGSGGDEATDFAGNVRTAGQAASEARGGTSALAKDMQVLEDRTTGADAKVSALTERFQKLLDPQLAVFEDTAKLRDGFNALEKALKKSHGALDNHNQAARDAKGALGDQVTSLKAYANDLLSSGANIEKVRKKLRPYIEDLYKSAGANKQARSLVDGFVKALGLVPPKKGTKVSVAGATKAKSELQGISDEAMKTEKYSNLKFVLHALDKATGVARKVGGVLKSFARNNYRAVLTAKSAVSGAVSAATGACRTFARGNYRALLTAKNAVTSAFNAVMSLGRRWASQTFNATFGVIKKLFSAEGGYVGPEALGYATGGPVQRFPTGGSVSGPGTATSDSIPAMLSNGEFVVNAAQTARFLPLLEAINSGLAPGPSTATFVASAPASSAAPPATATAAGVAASSNPLDLGGILQQWQDVVKPATKSDVNKAIKDRRTQVDQLRNAEDALARARKRHDPRAVAAAERRVRKEREDLADATKKLKDVEARYNYAKMTPAQQLGAALGMSIRDNAAFLRNLQTLADRGFGQLAQQLLAMGGPEAQKIAASAVKLSNSKLSGLQKQVGQAQQQQDTLSHLNDILSVRSAIKNTKGGISTWTALLNATGLDPASLAAAVKLIAGDLGKTASGKALLADMHAHGYAKGGPIVGPAGIDRVPMWGTAGEYVVNAKQTAAYRPLLDAINAGAVRVPVASSIPVRGGDGARAGATIHQTFATQEMNAQQLAREAAREAAWQLRG</sequence>
<proteinExistence type="predicted"/>